<proteinExistence type="predicted"/>
<dbReference type="PANTHER" id="PTHR40861:SF1">
    <property type="entry name" value="PHOSPHATIDATE PHOSPHATASE APP1 CATALYTIC DOMAIN-CONTAINING PROTEIN"/>
    <property type="match status" value="1"/>
</dbReference>
<feature type="domain" description="Phosphatidate phosphatase APP1 catalytic" evidence="1">
    <location>
        <begin position="186"/>
        <end position="307"/>
    </location>
</feature>
<evidence type="ECO:0000313" key="3">
    <source>
        <dbReference type="Proteomes" id="UP001434337"/>
    </source>
</evidence>
<dbReference type="Proteomes" id="UP001434337">
    <property type="component" value="Chromosome"/>
</dbReference>
<name>A0ABZ3CBL7_9ACTN</name>
<protein>
    <recommendedName>
        <fullName evidence="1">Phosphatidate phosphatase APP1 catalytic domain-containing protein</fullName>
    </recommendedName>
</protein>
<dbReference type="PANTHER" id="PTHR40861">
    <property type="entry name" value="DUF2183 DOMAIN-CONTAINING PROTEIN"/>
    <property type="match status" value="1"/>
</dbReference>
<dbReference type="RefSeq" id="WP_342373189.1">
    <property type="nucleotide sequence ID" value="NZ_CP115965.1"/>
</dbReference>
<evidence type="ECO:0000259" key="1">
    <source>
        <dbReference type="Pfam" id="PF09949"/>
    </source>
</evidence>
<dbReference type="Pfam" id="PF09949">
    <property type="entry name" value="APP1_cat"/>
    <property type="match status" value="1"/>
</dbReference>
<sequence>MSSPTLLASLLAGRTSRTEEQQVLALLRMASASALDRILLETDAAELIGSLDDRRFGPANRTAVRDLLVARIGDLSIQARANLAYGLQAGPTSRADAEAIRAVFLSCRGEDLTRLKNAMNMRTDSHDLEGLVYSDVGSPTIRAEILNHIAREAAGVEPGEAKVLCDIDDTVVCALHDRRYPRGTIYPGILALLDALDRGPDDEPFSMGDLTFVTARPGDAFGLIENHTRASLRRAGIAHHSVMTGTVQALFTCDLMAGRKIANIEHYHALFPEYRLLFIGDSGQADIRVGDTLWQRLEHALDIVFIHDVVHTSDAERARLRGERIHLVDTYVGAARIAHERGLIARAGLDRVVQESLSALAEIRWSSVEQERATRALFERDAALG</sequence>
<reference evidence="2 3" key="1">
    <citation type="journal article" date="2023" name="Environ Microbiome">
        <title>A coral-associated actinobacterium mitigates coral bleaching under heat stress.</title>
        <authorList>
            <person name="Li J."/>
            <person name="Zou Y."/>
            <person name="Li Q."/>
            <person name="Zhang J."/>
            <person name="Bourne D.G."/>
            <person name="Lyu Y."/>
            <person name="Liu C."/>
            <person name="Zhang S."/>
        </authorList>
    </citation>
    <scope>NUCLEOTIDE SEQUENCE [LARGE SCALE GENOMIC DNA]</scope>
    <source>
        <strain evidence="2 3">SCSIO 13291</strain>
    </source>
</reference>
<organism evidence="2 3">
    <name type="scientific">Propioniciclava soli</name>
    <dbReference type="NCBI Taxonomy" id="2775081"/>
    <lineage>
        <taxon>Bacteria</taxon>
        <taxon>Bacillati</taxon>
        <taxon>Actinomycetota</taxon>
        <taxon>Actinomycetes</taxon>
        <taxon>Propionibacteriales</taxon>
        <taxon>Propionibacteriaceae</taxon>
        <taxon>Propioniciclava</taxon>
    </lineage>
</organism>
<evidence type="ECO:0000313" key="2">
    <source>
        <dbReference type="EMBL" id="WZW99582.1"/>
    </source>
</evidence>
<gene>
    <name evidence="2" type="ORF">PCC79_05145</name>
</gene>
<dbReference type="InterPro" id="IPR019236">
    <property type="entry name" value="APP1_cat"/>
</dbReference>
<keyword evidence="3" id="KW-1185">Reference proteome</keyword>
<accession>A0ABZ3CBL7</accession>
<dbReference type="EMBL" id="CP115965">
    <property type="protein sequence ID" value="WZW99582.1"/>
    <property type="molecule type" value="Genomic_DNA"/>
</dbReference>